<proteinExistence type="predicted"/>
<comment type="caution">
    <text evidence="2">The sequence shown here is derived from an EMBL/GenBank/DDBJ whole genome shotgun (WGS) entry which is preliminary data.</text>
</comment>
<accession>A0A371H9U1</accession>
<dbReference type="AlphaFoldDB" id="A0A371H9U1"/>
<evidence type="ECO:0000256" key="1">
    <source>
        <dbReference type="SAM" id="MobiDB-lite"/>
    </source>
</evidence>
<keyword evidence="3" id="KW-1185">Reference proteome</keyword>
<feature type="region of interest" description="Disordered" evidence="1">
    <location>
        <begin position="153"/>
        <end position="184"/>
    </location>
</feature>
<evidence type="ECO:0000313" key="2">
    <source>
        <dbReference type="EMBL" id="RDX99568.1"/>
    </source>
</evidence>
<protein>
    <submittedName>
        <fullName evidence="2">Uncharacterized protein</fullName>
    </submittedName>
</protein>
<dbReference type="Proteomes" id="UP000257109">
    <property type="component" value="Unassembled WGS sequence"/>
</dbReference>
<reference evidence="2" key="1">
    <citation type="submission" date="2018-05" db="EMBL/GenBank/DDBJ databases">
        <title>Draft genome of Mucuna pruriens seed.</title>
        <authorList>
            <person name="Nnadi N.E."/>
            <person name="Vos R."/>
            <person name="Hasami M.H."/>
            <person name="Devisetty U.K."/>
            <person name="Aguiy J.C."/>
        </authorList>
    </citation>
    <scope>NUCLEOTIDE SEQUENCE [LARGE SCALE GENOMIC DNA]</scope>
    <source>
        <strain evidence="2">JCA_2017</strain>
    </source>
</reference>
<name>A0A371H9U1_MUCPR</name>
<organism evidence="2 3">
    <name type="scientific">Mucuna pruriens</name>
    <name type="common">Velvet bean</name>
    <name type="synonym">Dolichos pruriens</name>
    <dbReference type="NCBI Taxonomy" id="157652"/>
    <lineage>
        <taxon>Eukaryota</taxon>
        <taxon>Viridiplantae</taxon>
        <taxon>Streptophyta</taxon>
        <taxon>Embryophyta</taxon>
        <taxon>Tracheophyta</taxon>
        <taxon>Spermatophyta</taxon>
        <taxon>Magnoliopsida</taxon>
        <taxon>eudicotyledons</taxon>
        <taxon>Gunneridae</taxon>
        <taxon>Pentapetalae</taxon>
        <taxon>rosids</taxon>
        <taxon>fabids</taxon>
        <taxon>Fabales</taxon>
        <taxon>Fabaceae</taxon>
        <taxon>Papilionoideae</taxon>
        <taxon>50 kb inversion clade</taxon>
        <taxon>NPAAA clade</taxon>
        <taxon>indigoferoid/millettioid clade</taxon>
        <taxon>Phaseoleae</taxon>
        <taxon>Mucuna</taxon>
    </lineage>
</organism>
<feature type="region of interest" description="Disordered" evidence="1">
    <location>
        <begin position="75"/>
        <end position="98"/>
    </location>
</feature>
<gene>
    <name evidence="2" type="ORF">CR513_17358</name>
</gene>
<sequence length="184" mass="20885">MAYDQSGNQRKLQLQELEELRLEIDSENGVPSRPESKLHSRWEGPFFITNFFPHGTKGTRIRDKKSWSFNKLQELTQNQSRGPRPTTNDSPILGNSKNKEVEEKINKAPLRHPYGTRAKTKVMEVVMDNLEQQHEELRGDSKMGKIPKILKNLEATKGNGGSTSKVAQPTPNHPLGFTPLQTQN</sequence>
<dbReference type="EMBL" id="QJKJ01003200">
    <property type="protein sequence ID" value="RDX99568.1"/>
    <property type="molecule type" value="Genomic_DNA"/>
</dbReference>
<feature type="compositionally biased region" description="Polar residues" evidence="1">
    <location>
        <begin position="75"/>
        <end position="96"/>
    </location>
</feature>
<evidence type="ECO:0000313" key="3">
    <source>
        <dbReference type="Proteomes" id="UP000257109"/>
    </source>
</evidence>
<feature type="non-terminal residue" evidence="2">
    <location>
        <position position="1"/>
    </location>
</feature>